<accession>A0A0E2LNW4</accession>
<dbReference type="EMBL" id="AWUW01000137">
    <property type="protein sequence ID" value="ERJ64167.1"/>
    <property type="molecule type" value="Genomic_DNA"/>
</dbReference>
<evidence type="ECO:0000313" key="2">
    <source>
        <dbReference type="Proteomes" id="UP000016630"/>
    </source>
</evidence>
<name>A0A0E2LNW4_PORGN</name>
<protein>
    <submittedName>
        <fullName evidence="1">Uncharacterized protein</fullName>
    </submittedName>
</protein>
<sequence length="52" mass="6087">MFQRRNEPLFVSCSHAKAYRKMLRLKSKEAAPHDLQSSLFVFGVSIFRKSSR</sequence>
<proteinExistence type="predicted"/>
<dbReference type="Proteomes" id="UP000016630">
    <property type="component" value="Unassembled WGS sequence"/>
</dbReference>
<reference evidence="1 2" key="1">
    <citation type="submission" date="2013-06" db="EMBL/GenBank/DDBJ databases">
        <authorList>
            <person name="Weinstock G."/>
            <person name="Sodergren E."/>
            <person name="Lobos E.A."/>
            <person name="Fulton L."/>
            <person name="Fulton R."/>
            <person name="Courtney L."/>
            <person name="Fronick C."/>
            <person name="O'Laughlin M."/>
            <person name="Godfrey J."/>
            <person name="Wilson R.M."/>
            <person name="Miner T."/>
            <person name="Farmer C."/>
            <person name="Delehaunty K."/>
            <person name="Cordes M."/>
            <person name="Minx P."/>
            <person name="Tomlinson C."/>
            <person name="Chen J."/>
            <person name="Wollam A."/>
            <person name="Pepin K.H."/>
            <person name="Bhonagiri V."/>
            <person name="Zhang X."/>
            <person name="Warren W."/>
            <person name="Mitreva M."/>
            <person name="Mardis E.R."/>
            <person name="Wilson R.K."/>
        </authorList>
    </citation>
    <scope>NUCLEOTIDE SEQUENCE [LARGE SCALE GENOMIC DNA]</scope>
    <source>
        <strain evidence="1 2">F0570</strain>
    </source>
</reference>
<comment type="caution">
    <text evidence="1">The sequence shown here is derived from an EMBL/GenBank/DDBJ whole genome shotgun (WGS) entry which is preliminary data.</text>
</comment>
<organism evidence="1 2">
    <name type="scientific">Porphyromonas gingivalis F0570</name>
    <dbReference type="NCBI Taxonomy" id="1227271"/>
    <lineage>
        <taxon>Bacteria</taxon>
        <taxon>Pseudomonadati</taxon>
        <taxon>Bacteroidota</taxon>
        <taxon>Bacteroidia</taxon>
        <taxon>Bacteroidales</taxon>
        <taxon>Porphyromonadaceae</taxon>
        <taxon>Porphyromonas</taxon>
    </lineage>
</organism>
<gene>
    <name evidence="1" type="ORF">HMPREF1555_01892</name>
</gene>
<dbReference type="HOGENOM" id="CLU_3083116_0_0_10"/>
<evidence type="ECO:0000313" key="1">
    <source>
        <dbReference type="EMBL" id="ERJ64167.1"/>
    </source>
</evidence>
<dbReference type="AlphaFoldDB" id="A0A0E2LNW4"/>